<dbReference type="InterPro" id="IPR000073">
    <property type="entry name" value="AB_hydrolase_1"/>
</dbReference>
<dbReference type="PANTHER" id="PTHR42886:SF29">
    <property type="entry name" value="PUMMELIG, ISOFORM A"/>
    <property type="match status" value="1"/>
</dbReference>
<evidence type="ECO:0000313" key="3">
    <source>
        <dbReference type="EMBL" id="CAG8479626.1"/>
    </source>
</evidence>
<name>A0A9N8W748_9GLOM</name>
<evidence type="ECO:0000259" key="2">
    <source>
        <dbReference type="Pfam" id="PF00561"/>
    </source>
</evidence>
<comment type="caution">
    <text evidence="3">The sequence shown here is derived from an EMBL/GenBank/DDBJ whole genome shotgun (WGS) entry which is preliminary data.</text>
</comment>
<dbReference type="PANTHER" id="PTHR42886">
    <property type="entry name" value="RE40534P-RELATED"/>
    <property type="match status" value="1"/>
</dbReference>
<dbReference type="OrthoDB" id="7457040at2759"/>
<dbReference type="AlphaFoldDB" id="A0A9N8W748"/>
<feature type="domain" description="AB hydrolase-1" evidence="2">
    <location>
        <begin position="125"/>
        <end position="364"/>
    </location>
</feature>
<comment type="similarity">
    <text evidence="1">Belongs to the peptidase S33 family. ABHD4/ABHD5 subfamily.</text>
</comment>
<dbReference type="GO" id="GO:0006654">
    <property type="term" value="P:phosphatidic acid biosynthetic process"/>
    <property type="evidence" value="ECO:0007669"/>
    <property type="project" value="TreeGrafter"/>
</dbReference>
<reference evidence="3" key="1">
    <citation type="submission" date="2021-06" db="EMBL/GenBank/DDBJ databases">
        <authorList>
            <person name="Kallberg Y."/>
            <person name="Tangrot J."/>
            <person name="Rosling A."/>
        </authorList>
    </citation>
    <scope>NUCLEOTIDE SEQUENCE</scope>
    <source>
        <strain evidence="3">IA702</strain>
    </source>
</reference>
<dbReference type="GO" id="GO:0042171">
    <property type="term" value="F:lysophosphatidic acid acyltransferase activity"/>
    <property type="evidence" value="ECO:0007669"/>
    <property type="project" value="TreeGrafter"/>
</dbReference>
<evidence type="ECO:0000313" key="4">
    <source>
        <dbReference type="Proteomes" id="UP000789572"/>
    </source>
</evidence>
<gene>
    <name evidence="3" type="ORF">POCULU_LOCUS1471</name>
</gene>
<evidence type="ECO:0000256" key="1">
    <source>
        <dbReference type="ARBA" id="ARBA00038097"/>
    </source>
</evidence>
<keyword evidence="4" id="KW-1185">Reference proteome</keyword>
<dbReference type="InterPro" id="IPR029058">
    <property type="entry name" value="AB_hydrolase_fold"/>
</dbReference>
<dbReference type="GO" id="GO:0005739">
    <property type="term" value="C:mitochondrion"/>
    <property type="evidence" value="ECO:0007669"/>
    <property type="project" value="TreeGrafter"/>
</dbReference>
<accession>A0A9N8W748</accession>
<dbReference type="SUPFAM" id="SSF53474">
    <property type="entry name" value="alpha/beta-Hydrolases"/>
    <property type="match status" value="1"/>
</dbReference>
<dbReference type="EMBL" id="CAJVPJ010000111">
    <property type="protein sequence ID" value="CAG8479626.1"/>
    <property type="molecule type" value="Genomic_DNA"/>
</dbReference>
<organism evidence="3 4">
    <name type="scientific">Paraglomus occultum</name>
    <dbReference type="NCBI Taxonomy" id="144539"/>
    <lineage>
        <taxon>Eukaryota</taxon>
        <taxon>Fungi</taxon>
        <taxon>Fungi incertae sedis</taxon>
        <taxon>Mucoromycota</taxon>
        <taxon>Glomeromycotina</taxon>
        <taxon>Glomeromycetes</taxon>
        <taxon>Paraglomerales</taxon>
        <taxon>Paraglomeraceae</taxon>
        <taxon>Paraglomus</taxon>
    </lineage>
</organism>
<dbReference type="Gene3D" id="3.40.50.1820">
    <property type="entry name" value="alpha/beta hydrolase"/>
    <property type="match status" value="1"/>
</dbReference>
<dbReference type="GO" id="GO:0055088">
    <property type="term" value="P:lipid homeostasis"/>
    <property type="evidence" value="ECO:0007669"/>
    <property type="project" value="TreeGrafter"/>
</dbReference>
<dbReference type="PRINTS" id="PR00111">
    <property type="entry name" value="ABHYDROLASE"/>
</dbReference>
<dbReference type="GO" id="GO:0052689">
    <property type="term" value="F:carboxylic ester hydrolase activity"/>
    <property type="evidence" value="ECO:0007669"/>
    <property type="project" value="TreeGrafter"/>
</dbReference>
<protein>
    <submittedName>
        <fullName evidence="3">3128_t:CDS:1</fullName>
    </submittedName>
</protein>
<proteinExistence type="inferred from homology"/>
<sequence>MTSLTLETIPPAVPLNERFSSLRRWYQRTEKTSEAAEARLLSRLAFFSLDGQKTTGSPENSKTIARVGLVDLDGDGKRKINTLSIDQMGNDFIIGRDGLQTSSLSEPMVDAQLGFTAEPQTQVPGWKIYAIDWLGMGRSSRPRFTINAKTVDEAVDEAEDFFVDSLEKWREIHKIKKMTLLGHSLGGYLAAVYALKYPERVERLILVSPIGIPENPCPPGEARSPSGHRLPNWIVRLWNANITPQLMMRLSGPFGPSLVEWYTSKRFNHLEERDQIDLYDYLFQISSASGSGEYALNRILSPGAHARKPLIRRLKHLKMPTTFIYGLHDWIDYRAGEEARKTMSVPTKLKRISNAGHHLYLDNPPEYDYAIVEEMLEQQRVDSQISL</sequence>
<dbReference type="Proteomes" id="UP000789572">
    <property type="component" value="Unassembled WGS sequence"/>
</dbReference>
<dbReference type="Pfam" id="PF00561">
    <property type="entry name" value="Abhydrolase_1"/>
    <property type="match status" value="1"/>
</dbReference>